<protein>
    <submittedName>
        <fullName evidence="1">Uncharacterized protein</fullName>
    </submittedName>
</protein>
<sequence>MSDSSCATNHLFCMSRILCFISVFCASNLVSNLLICSWKFTAQDSEFCSSKRLDSFSSVKYLNCASKPHIRSDNSIFSFSSSDK</sequence>
<evidence type="ECO:0000313" key="1">
    <source>
        <dbReference type="EMBL" id="MBX09191.1"/>
    </source>
</evidence>
<accession>A0A2P2KTY6</accession>
<dbReference type="EMBL" id="GGEC01028707">
    <property type="protein sequence ID" value="MBX09191.1"/>
    <property type="molecule type" value="Transcribed_RNA"/>
</dbReference>
<dbReference type="AlphaFoldDB" id="A0A2P2KTY6"/>
<reference evidence="1" key="1">
    <citation type="submission" date="2018-02" db="EMBL/GenBank/DDBJ databases">
        <title>Rhizophora mucronata_Transcriptome.</title>
        <authorList>
            <person name="Meera S.P."/>
            <person name="Sreeshan A."/>
            <person name="Augustine A."/>
        </authorList>
    </citation>
    <scope>NUCLEOTIDE SEQUENCE</scope>
    <source>
        <tissue evidence="1">Leaf</tissue>
    </source>
</reference>
<proteinExistence type="predicted"/>
<name>A0A2P2KTY6_RHIMU</name>
<organism evidence="1">
    <name type="scientific">Rhizophora mucronata</name>
    <name type="common">Asiatic mangrove</name>
    <dbReference type="NCBI Taxonomy" id="61149"/>
    <lineage>
        <taxon>Eukaryota</taxon>
        <taxon>Viridiplantae</taxon>
        <taxon>Streptophyta</taxon>
        <taxon>Embryophyta</taxon>
        <taxon>Tracheophyta</taxon>
        <taxon>Spermatophyta</taxon>
        <taxon>Magnoliopsida</taxon>
        <taxon>eudicotyledons</taxon>
        <taxon>Gunneridae</taxon>
        <taxon>Pentapetalae</taxon>
        <taxon>rosids</taxon>
        <taxon>fabids</taxon>
        <taxon>Malpighiales</taxon>
        <taxon>Rhizophoraceae</taxon>
        <taxon>Rhizophora</taxon>
    </lineage>
</organism>